<proteinExistence type="predicted"/>
<gene>
    <name evidence="2" type="ORF">OUZ56_012524</name>
</gene>
<organism evidence="2 3">
    <name type="scientific">Daphnia magna</name>
    <dbReference type="NCBI Taxonomy" id="35525"/>
    <lineage>
        <taxon>Eukaryota</taxon>
        <taxon>Metazoa</taxon>
        <taxon>Ecdysozoa</taxon>
        <taxon>Arthropoda</taxon>
        <taxon>Crustacea</taxon>
        <taxon>Branchiopoda</taxon>
        <taxon>Diplostraca</taxon>
        <taxon>Cladocera</taxon>
        <taxon>Anomopoda</taxon>
        <taxon>Daphniidae</taxon>
        <taxon>Daphnia</taxon>
    </lineage>
</organism>
<evidence type="ECO:0000256" key="1">
    <source>
        <dbReference type="SAM" id="Coils"/>
    </source>
</evidence>
<reference evidence="2 3" key="1">
    <citation type="journal article" date="2023" name="Nucleic Acids Res.">
        <title>The hologenome of Daphnia magna reveals possible DNA methylation and microbiome-mediated evolution of the host genome.</title>
        <authorList>
            <person name="Chaturvedi A."/>
            <person name="Li X."/>
            <person name="Dhandapani V."/>
            <person name="Marshall H."/>
            <person name="Kissane S."/>
            <person name="Cuenca-Cambronero M."/>
            <person name="Asole G."/>
            <person name="Calvet F."/>
            <person name="Ruiz-Romero M."/>
            <person name="Marangio P."/>
            <person name="Guigo R."/>
            <person name="Rago D."/>
            <person name="Mirbahai L."/>
            <person name="Eastwood N."/>
            <person name="Colbourne J.K."/>
            <person name="Zhou J."/>
            <person name="Mallon E."/>
            <person name="Orsini L."/>
        </authorList>
    </citation>
    <scope>NUCLEOTIDE SEQUENCE [LARGE SCALE GENOMIC DNA]</scope>
    <source>
        <strain evidence="2">LRV0_1</strain>
    </source>
</reference>
<evidence type="ECO:0008006" key="4">
    <source>
        <dbReference type="Google" id="ProtNLM"/>
    </source>
</evidence>
<dbReference type="EMBL" id="JAOYFB010000002">
    <property type="protein sequence ID" value="KAK4007364.1"/>
    <property type="molecule type" value="Genomic_DNA"/>
</dbReference>
<comment type="caution">
    <text evidence="2">The sequence shown here is derived from an EMBL/GenBank/DDBJ whole genome shotgun (WGS) entry which is preliminary data.</text>
</comment>
<protein>
    <recommendedName>
        <fullName evidence="4">Helitron helicase-like domain-containing protein</fullName>
    </recommendedName>
</protein>
<name>A0ABQ9Z395_9CRUS</name>
<feature type="coiled-coil region" evidence="1">
    <location>
        <begin position="690"/>
        <end position="728"/>
    </location>
</feature>
<sequence>MSFGTRSLMRPVQSFGMITAFTGTTGPGGSSLKGHVYCTKLESAAVVKKVPISPGQTPVRVLVVSPFTSDAATFYKGKIASTKADYIIEPTKIKALYQFWRDVDNDVVENINFDEESFLQLPEDAVSPDVFLVEKDGLKQVVEEMHGTESHLKKTVTTGGDSLLRSVDEEMDATMISSTITIGDNASSNDNEHEQLIDLLPTVDHPCVFDASSNMFVIHPGQEFVSDSMPKYLETLYPDLFPFGRGGFDENRSVRVSNKALVAYYANLSSRQFQHVDFALPVYDYIARRASSTLARIRAYLPSRIGNPDGSVIPRAEAYGRISTEDLKKATKYHIECVQTSTFFTDQKIANQTIQHSQAAAQKNWQDVNAAHANNGKAHIWLTISPDDAKSWQVFWFALGPAESRPHADAIPLGSKRFAVLANHPVAAALNFQRILDIVIEYVIGWCQKQSRLTLHTHMLIWLAGHGNIEKQLDDALKLDDADSFGNFMLSGSPVIQTRHVSAVTDKLAENIASIIEGELRLPKPEGKSVLEFCADEKLKIASGTNLEIMRKIGRVCECQILLCDKCKRTVTVTQKLMSALQLGYVRLEKPMPSNDDVNTLIWRSLREKPPVNRRDEVDLWTLDLAFIHLRVNQHDWRHRKSCFKNRRYTCRYGRPLVPTEVTQYVKDPKVSMYYVAYSTKHSADCEQALNEALRSIEKYGDKINKQQEKAEKAVAEYRRQLEENDGELDGNNIFAMSHQTEILPLAQAVGYLERENIHATITRFGEVRATIHDYVFRCTKTPHIETMNFWNFVRTQEICKLDVKTDNQTDVNCSSDRELEPASNGTIYGFSPGHPQYRHLGHRARTVTRWTKYLAKRLPDLHDLEDGSNLLAEQREERRIEYAKGILTMFVPFREKIDLIADDETWWGAYTRHKPSLYSDEDIKQTLDTIQNFYESFCHSTPEAEALDFTEPDLQQLAKEENETIENNDEEYSDIDIEEEDDVIEEFDEIVSDPFIAALGALSQSPLDLPTRNWPSTVSNSNAKFAVDSLQSKKKYVHLVRACKSWVSDRREQS</sequence>
<keyword evidence="3" id="KW-1185">Reference proteome</keyword>
<evidence type="ECO:0000313" key="3">
    <source>
        <dbReference type="Proteomes" id="UP001234178"/>
    </source>
</evidence>
<evidence type="ECO:0000313" key="2">
    <source>
        <dbReference type="EMBL" id="KAK4007364.1"/>
    </source>
</evidence>
<dbReference type="Proteomes" id="UP001234178">
    <property type="component" value="Unassembled WGS sequence"/>
</dbReference>
<keyword evidence="1" id="KW-0175">Coiled coil</keyword>
<accession>A0ABQ9Z395</accession>